<evidence type="ECO:0000256" key="1">
    <source>
        <dbReference type="SAM" id="MobiDB-lite"/>
    </source>
</evidence>
<dbReference type="AlphaFoldDB" id="A0A484M4X8"/>
<feature type="compositionally biased region" description="Basic and acidic residues" evidence="1">
    <location>
        <begin position="60"/>
        <end position="69"/>
    </location>
</feature>
<dbReference type="EMBL" id="OOIL02002651">
    <property type="protein sequence ID" value="VFQ83901.1"/>
    <property type="molecule type" value="Genomic_DNA"/>
</dbReference>
<organism evidence="3 4">
    <name type="scientific">Cuscuta campestris</name>
    <dbReference type="NCBI Taxonomy" id="132261"/>
    <lineage>
        <taxon>Eukaryota</taxon>
        <taxon>Viridiplantae</taxon>
        <taxon>Streptophyta</taxon>
        <taxon>Embryophyta</taxon>
        <taxon>Tracheophyta</taxon>
        <taxon>Spermatophyta</taxon>
        <taxon>Magnoliopsida</taxon>
        <taxon>eudicotyledons</taxon>
        <taxon>Gunneridae</taxon>
        <taxon>Pentapetalae</taxon>
        <taxon>asterids</taxon>
        <taxon>lamiids</taxon>
        <taxon>Solanales</taxon>
        <taxon>Convolvulaceae</taxon>
        <taxon>Cuscuteae</taxon>
        <taxon>Cuscuta</taxon>
        <taxon>Cuscuta subgen. Grammica</taxon>
        <taxon>Cuscuta sect. Cleistogrammica</taxon>
    </lineage>
</organism>
<evidence type="ECO:0000259" key="2">
    <source>
        <dbReference type="Pfam" id="PF03732"/>
    </source>
</evidence>
<feature type="region of interest" description="Disordered" evidence="1">
    <location>
        <begin position="44"/>
        <end position="71"/>
    </location>
</feature>
<dbReference type="Pfam" id="PF03732">
    <property type="entry name" value="Retrotrans_gag"/>
    <property type="match status" value="1"/>
</dbReference>
<proteinExistence type="predicted"/>
<sequence length="341" mass="38543">MSNESRTMSHEELIASNTALKAQVEYLAKEVAKLTKIKLNELQGSDREEDVSSSGTMKPKATEGSDFKVDIPTFEGKNDPDEFLEWLETVERVFDFEDVSDEKKVKIVALKFRKYASTWWTNTCTKRRRNDKELVSTWAKMRSLLKKKFLPAEYVRENFAKLQTLRQVKEETNMDAGDLLHKLGKKRKQGAPILGSKQPSLGREEPSTSNQVVVANQEVEGSSVEPERSAHTFLKTKETVAASPSTKERPKGGPLEKPSSPACPPPTSTINFKTRIKTVQLHIPPNKSLKGFLELIELSPWTTVHQLSLEKEKELFAIENRNSERLPTTMPTNISKKANET</sequence>
<dbReference type="InterPro" id="IPR005162">
    <property type="entry name" value="Retrotrans_gag_dom"/>
</dbReference>
<dbReference type="PANTHER" id="PTHR35046:SF21">
    <property type="entry name" value="RETROTRANSPOSON GAG DOMAIN-CONTAINING PROTEIN-RELATED"/>
    <property type="match status" value="1"/>
</dbReference>
<dbReference type="Proteomes" id="UP000595140">
    <property type="component" value="Unassembled WGS sequence"/>
</dbReference>
<dbReference type="OrthoDB" id="1934635at2759"/>
<feature type="region of interest" description="Disordered" evidence="1">
    <location>
        <begin position="320"/>
        <end position="341"/>
    </location>
</feature>
<feature type="region of interest" description="Disordered" evidence="1">
    <location>
        <begin position="235"/>
        <end position="267"/>
    </location>
</feature>
<feature type="domain" description="Retrotransposon gag" evidence="2">
    <location>
        <begin position="106"/>
        <end position="172"/>
    </location>
</feature>
<name>A0A484M4X8_9ASTE</name>
<gene>
    <name evidence="3" type="ORF">CCAM_LOCUS25677</name>
</gene>
<reference evidence="3 4" key="1">
    <citation type="submission" date="2018-04" db="EMBL/GenBank/DDBJ databases">
        <authorList>
            <person name="Vogel A."/>
        </authorList>
    </citation>
    <scope>NUCLEOTIDE SEQUENCE [LARGE SCALE GENOMIC DNA]</scope>
</reference>
<accession>A0A484M4X8</accession>
<evidence type="ECO:0000313" key="4">
    <source>
        <dbReference type="Proteomes" id="UP000595140"/>
    </source>
</evidence>
<keyword evidence="4" id="KW-1185">Reference proteome</keyword>
<feature type="compositionally biased region" description="Polar residues" evidence="1">
    <location>
        <begin position="325"/>
        <end position="341"/>
    </location>
</feature>
<protein>
    <recommendedName>
        <fullName evidence="2">Retrotransposon gag domain-containing protein</fullName>
    </recommendedName>
</protein>
<evidence type="ECO:0000313" key="3">
    <source>
        <dbReference type="EMBL" id="VFQ83901.1"/>
    </source>
</evidence>
<dbReference type="PANTHER" id="PTHR35046">
    <property type="entry name" value="ZINC KNUCKLE (CCHC-TYPE) FAMILY PROTEIN"/>
    <property type="match status" value="1"/>
</dbReference>
<feature type="region of interest" description="Disordered" evidence="1">
    <location>
        <begin position="185"/>
        <end position="210"/>
    </location>
</feature>